<gene>
    <name evidence="1" type="ORF">ACGLYG10_1798</name>
</gene>
<evidence type="ECO:0000313" key="1">
    <source>
        <dbReference type="EMBL" id="SHE25577.1"/>
    </source>
</evidence>
<name>A0A1M4S0T4_9ACTO</name>
<organism evidence="1 2">
    <name type="scientific">Actinomyces glycerinitolerans</name>
    <dbReference type="NCBI Taxonomy" id="1892869"/>
    <lineage>
        <taxon>Bacteria</taxon>
        <taxon>Bacillati</taxon>
        <taxon>Actinomycetota</taxon>
        <taxon>Actinomycetes</taxon>
        <taxon>Actinomycetales</taxon>
        <taxon>Actinomycetaceae</taxon>
        <taxon>Actinomyces</taxon>
    </lineage>
</organism>
<dbReference type="RefSeq" id="WP_139240932.1">
    <property type="nucleotide sequence ID" value="NZ_FQTT01000011.1"/>
</dbReference>
<proteinExistence type="predicted"/>
<protein>
    <submittedName>
        <fullName evidence="1">Uncharacterized protein</fullName>
    </submittedName>
</protein>
<evidence type="ECO:0000313" key="2">
    <source>
        <dbReference type="Proteomes" id="UP000184291"/>
    </source>
</evidence>
<dbReference type="AlphaFoldDB" id="A0A1M4S0T4"/>
<sequence>MSGTDVIAVAALLVSIVSAVFSQRLYTREVKSQGYQMAMTMFHELDRVFIDHPYARPYFYNGERWEEEKSGDRYFRLESIAEMYLDVSEVVLDTKLGLMADDEPSWRAFIVDCLAASPITVEHLTSAPEWHPRTYKLWRQELSSDTNPRDGIIEE</sequence>
<keyword evidence="2" id="KW-1185">Reference proteome</keyword>
<dbReference type="OrthoDB" id="3542357at2"/>
<dbReference type="Proteomes" id="UP000184291">
    <property type="component" value="Unassembled WGS sequence"/>
</dbReference>
<reference evidence="2" key="1">
    <citation type="submission" date="2016-09" db="EMBL/GenBank/DDBJ databases">
        <authorList>
            <person name="Strepis N."/>
        </authorList>
    </citation>
    <scope>NUCLEOTIDE SEQUENCE [LARGE SCALE GENOMIC DNA]</scope>
</reference>
<dbReference type="EMBL" id="FQTT01000011">
    <property type="protein sequence ID" value="SHE25577.1"/>
    <property type="molecule type" value="Genomic_DNA"/>
</dbReference>
<accession>A0A1M4S0T4</accession>